<dbReference type="AlphaFoldDB" id="A0A2T2WD69"/>
<dbReference type="NCBIfam" id="TIGR02937">
    <property type="entry name" value="sigma70-ECF"/>
    <property type="match status" value="1"/>
</dbReference>
<dbReference type="InterPro" id="IPR007627">
    <property type="entry name" value="RNA_pol_sigma70_r2"/>
</dbReference>
<dbReference type="Proteomes" id="UP000241848">
    <property type="component" value="Unassembled WGS sequence"/>
</dbReference>
<dbReference type="NCBIfam" id="TIGR02895">
    <property type="entry name" value="spore_sigI"/>
    <property type="match status" value="1"/>
</dbReference>
<evidence type="ECO:0000256" key="5">
    <source>
        <dbReference type="ARBA" id="ARBA00023163"/>
    </source>
</evidence>
<dbReference type="PANTHER" id="PTHR30385">
    <property type="entry name" value="SIGMA FACTOR F FLAGELLAR"/>
    <property type="match status" value="1"/>
</dbReference>
<comment type="subunit">
    <text evidence="6">Interacts with RsgI.</text>
</comment>
<feature type="short sequence motif" description="Polymerase core binding" evidence="6">
    <location>
        <begin position="69"/>
        <end position="82"/>
    </location>
</feature>
<comment type="subcellular location">
    <subcellularLocation>
        <location evidence="6">Cytoplasm</location>
    </subcellularLocation>
</comment>
<dbReference type="Pfam" id="PF04542">
    <property type="entry name" value="Sigma70_r2"/>
    <property type="match status" value="1"/>
</dbReference>
<evidence type="ECO:0000313" key="8">
    <source>
        <dbReference type="EMBL" id="PSR20181.1"/>
    </source>
</evidence>
<dbReference type="Gene3D" id="1.10.1740.10">
    <property type="match status" value="1"/>
</dbReference>
<sequence length="258" mass="29785">MSKVGTRNLLKAVTGLNRRHVKERLEDVLARIKQGDIDARNQLIETYTPFVLKIASQRAGRYLNPNTDEEVSVALMAFNEAIDAYNEDRGAFIAFSQTVIQRRLIDYFRQRRDEPHEILFSDLEDPEAHHADAVPLTQKAVSIWTAHEQEEARRQEIKEYETALQKLGIRWADLVRTAPKHRDSRTRAIELGRAVAQDPEQRQIVLKTGVLPMQALVQNFGVSRRLVERHRHYIVAVAVLLCLDLPYLQEYVLERGRS</sequence>
<feature type="DNA-binding region" description="H-T-H motif" evidence="6">
    <location>
        <begin position="213"/>
        <end position="232"/>
    </location>
</feature>
<keyword evidence="2 6" id="KW-0805">Transcription regulation</keyword>
<comment type="activity regulation">
    <text evidence="6">Negatively regulated by the anti-sigma-I factor RsgI.</text>
</comment>
<dbReference type="PANTHER" id="PTHR30385:SF6">
    <property type="entry name" value="RNA POLYMERASE SIGMA FACTOR SIGI"/>
    <property type="match status" value="1"/>
</dbReference>
<keyword evidence="1 6" id="KW-0963">Cytoplasm</keyword>
<dbReference type="GO" id="GO:0006352">
    <property type="term" value="P:DNA-templated transcription initiation"/>
    <property type="evidence" value="ECO:0007669"/>
    <property type="project" value="UniProtKB-UniRule"/>
</dbReference>
<accession>A0A2T2WD69</accession>
<dbReference type="InterPro" id="IPR014284">
    <property type="entry name" value="RNA_pol_sigma-70_dom"/>
</dbReference>
<evidence type="ECO:0000256" key="1">
    <source>
        <dbReference type="ARBA" id="ARBA00022490"/>
    </source>
</evidence>
<evidence type="ECO:0000259" key="7">
    <source>
        <dbReference type="Pfam" id="PF04542"/>
    </source>
</evidence>
<evidence type="ECO:0000256" key="2">
    <source>
        <dbReference type="ARBA" id="ARBA00023015"/>
    </source>
</evidence>
<keyword evidence="6" id="KW-0346">Stress response</keyword>
<proteinExistence type="inferred from homology"/>
<comment type="similarity">
    <text evidence="6">Belongs to the sigma-70 factor family. SigI subfamily.</text>
</comment>
<keyword evidence="3 6" id="KW-0731">Sigma factor</keyword>
<dbReference type="GO" id="GO:0016987">
    <property type="term" value="F:sigma factor activity"/>
    <property type="evidence" value="ECO:0007669"/>
    <property type="project" value="UniProtKB-UniRule"/>
</dbReference>
<evidence type="ECO:0000256" key="6">
    <source>
        <dbReference type="HAMAP-Rule" id="MF_02064"/>
    </source>
</evidence>
<evidence type="ECO:0000313" key="9">
    <source>
        <dbReference type="Proteomes" id="UP000241848"/>
    </source>
</evidence>
<evidence type="ECO:0000256" key="3">
    <source>
        <dbReference type="ARBA" id="ARBA00023082"/>
    </source>
</evidence>
<keyword evidence="5 6" id="KW-0804">Transcription</keyword>
<protein>
    <recommendedName>
        <fullName evidence="6">RNA polymerase sigma factor SigI</fullName>
    </recommendedName>
</protein>
<feature type="domain" description="RNA polymerase sigma-70 region 2" evidence="7">
    <location>
        <begin position="43"/>
        <end position="112"/>
    </location>
</feature>
<dbReference type="SUPFAM" id="SSF88946">
    <property type="entry name" value="Sigma2 domain of RNA polymerase sigma factors"/>
    <property type="match status" value="1"/>
</dbReference>
<dbReference type="GO" id="GO:0003677">
    <property type="term" value="F:DNA binding"/>
    <property type="evidence" value="ECO:0007669"/>
    <property type="project" value="UniProtKB-UniRule"/>
</dbReference>
<name>A0A2T2WD69_9FIRM</name>
<dbReference type="InterPro" id="IPR014244">
    <property type="entry name" value="RNA_pol_sigma-I"/>
</dbReference>
<dbReference type="HAMAP" id="MF_02064">
    <property type="entry name" value="Sigma70_SigI"/>
    <property type="match status" value="1"/>
</dbReference>
<gene>
    <name evidence="6 8" type="primary">sigI</name>
    <name evidence="8" type="ORF">C7B45_16090</name>
</gene>
<comment type="function">
    <text evidence="6">Sigma factors are initiation factors that promote the attachment of RNA polymerase to specific initiation sites and are then released.</text>
</comment>
<comment type="caution">
    <text evidence="8">The sequence shown here is derived from an EMBL/GenBank/DDBJ whole genome shotgun (WGS) entry which is preliminary data.</text>
</comment>
<dbReference type="EMBL" id="PXYV01000079">
    <property type="protein sequence ID" value="PSR20181.1"/>
    <property type="molecule type" value="Genomic_DNA"/>
</dbReference>
<evidence type="ECO:0000256" key="4">
    <source>
        <dbReference type="ARBA" id="ARBA00023125"/>
    </source>
</evidence>
<keyword evidence="4 6" id="KW-0238">DNA-binding</keyword>
<dbReference type="InterPro" id="IPR013325">
    <property type="entry name" value="RNA_pol_sigma_r2"/>
</dbReference>
<reference evidence="8 9" key="1">
    <citation type="journal article" date="2014" name="BMC Genomics">
        <title>Comparison of environmental and isolate Sulfobacillus genomes reveals diverse carbon, sulfur, nitrogen, and hydrogen metabolisms.</title>
        <authorList>
            <person name="Justice N.B."/>
            <person name="Norman A."/>
            <person name="Brown C.T."/>
            <person name="Singh A."/>
            <person name="Thomas B.C."/>
            <person name="Banfield J.F."/>
        </authorList>
    </citation>
    <scope>NUCLEOTIDE SEQUENCE [LARGE SCALE GENOMIC DNA]</scope>
    <source>
        <strain evidence="8">AMDSBA3</strain>
    </source>
</reference>
<organism evidence="8 9">
    <name type="scientific">Sulfobacillus acidophilus</name>
    <dbReference type="NCBI Taxonomy" id="53633"/>
    <lineage>
        <taxon>Bacteria</taxon>
        <taxon>Bacillati</taxon>
        <taxon>Bacillota</taxon>
        <taxon>Clostridia</taxon>
        <taxon>Eubacteriales</taxon>
        <taxon>Clostridiales Family XVII. Incertae Sedis</taxon>
        <taxon>Sulfobacillus</taxon>
    </lineage>
</organism>
<dbReference type="PIRSF" id="PIRSF038953">
    <property type="entry name" value="SigI"/>
    <property type="match status" value="1"/>
</dbReference>
<dbReference type="GO" id="GO:0005737">
    <property type="term" value="C:cytoplasm"/>
    <property type="evidence" value="ECO:0007669"/>
    <property type="project" value="UniProtKB-SubCell"/>
</dbReference>